<dbReference type="InterPro" id="IPR039997">
    <property type="entry name" value="TFE"/>
</dbReference>
<dbReference type="AlphaFoldDB" id="A0A8S1J1T7"/>
<dbReference type="Proteomes" id="UP000708148">
    <property type="component" value="Unassembled WGS sequence"/>
</dbReference>
<dbReference type="PANTHER" id="PTHR13097">
    <property type="entry name" value="TRANSCRIPTION INITIATION FACTOR IIE, ALPHA SUBUNIT"/>
    <property type="match status" value="1"/>
</dbReference>
<protein>
    <recommendedName>
        <fullName evidence="2">HTH TFE/IIEalpha-type domain-containing protein</fullName>
    </recommendedName>
</protein>
<feature type="domain" description="HTH TFE/IIEalpha-type" evidence="2">
    <location>
        <begin position="8"/>
        <end position="143"/>
    </location>
</feature>
<feature type="region of interest" description="Disordered" evidence="1">
    <location>
        <begin position="384"/>
        <end position="458"/>
    </location>
</feature>
<sequence length="458" mass="51361">MSGGPSAHKKLVRMVARAFYAGPCPPREAEEHAISSGKWEKMDTTGLGVVILDALTQKAWVEENTLAEELQIDRQLLRRALNHFELEHIVRREHKKEGKRAQHRDVVVLATKDKQNGEEQPAAKAKLHSYCAIDYPQFLDRLNLCLYNMRQRLKSEDKDSDMRYACPHCGREFTSIDVPGLMALLKEMGEHLESGQLLCDECLLPLQELFYDGQTGNTEDRKKRREERRELLHKMEKELKPITEKLDEINGQQITPPDYGKLTDWAQNRAAEAKRAQAGGQGGAGANQVEIEVLGSPLKGTRAPPQPMQQQEKKQLPPWMLAKGLQTSTLAQPSTEAGSKMGLPYAATALTDRDGASLVADGDVQFKRVLDEVKRRYAYDKAMKASKKQQEAAGIKREVVDGQETGSPSKRLKVDDEGDGGVEQQDLEDETVWEDVKPVEQDNSDKDDDIEWVDAGVP</sequence>
<evidence type="ECO:0000313" key="3">
    <source>
        <dbReference type="EMBL" id="CAD7701493.1"/>
    </source>
</evidence>
<dbReference type="PANTHER" id="PTHR13097:SF7">
    <property type="entry name" value="GENERAL TRANSCRIPTION FACTOR IIE SUBUNIT 1"/>
    <property type="match status" value="1"/>
</dbReference>
<evidence type="ECO:0000256" key="1">
    <source>
        <dbReference type="SAM" id="MobiDB-lite"/>
    </source>
</evidence>
<dbReference type="GO" id="GO:0005673">
    <property type="term" value="C:transcription factor TFIIE complex"/>
    <property type="evidence" value="ECO:0007669"/>
    <property type="project" value="TreeGrafter"/>
</dbReference>
<feature type="compositionally biased region" description="Basic and acidic residues" evidence="1">
    <location>
        <begin position="384"/>
        <end position="400"/>
    </location>
</feature>
<comment type="caution">
    <text evidence="3">The sequence shown here is derived from an EMBL/GenBank/DDBJ whole genome shotgun (WGS) entry which is preliminary data.</text>
</comment>
<feature type="compositionally biased region" description="Basic and acidic residues" evidence="1">
    <location>
        <begin position="434"/>
        <end position="444"/>
    </location>
</feature>
<dbReference type="OrthoDB" id="361102at2759"/>
<proteinExistence type="predicted"/>
<dbReference type="GO" id="GO:0006367">
    <property type="term" value="P:transcription initiation at RNA polymerase II promoter"/>
    <property type="evidence" value="ECO:0007669"/>
    <property type="project" value="InterPro"/>
</dbReference>
<name>A0A8S1J1T7_9CHLO</name>
<keyword evidence="4" id="KW-1185">Reference proteome</keyword>
<accession>A0A8S1J1T7</accession>
<gene>
    <name evidence="3" type="ORF">OSTQU699_LOCUS6852</name>
</gene>
<dbReference type="EMBL" id="CAJHUC010001552">
    <property type="protein sequence ID" value="CAD7701493.1"/>
    <property type="molecule type" value="Genomic_DNA"/>
</dbReference>
<dbReference type="InterPro" id="IPR017919">
    <property type="entry name" value="TFIIE/TFIIEa_HTH"/>
</dbReference>
<evidence type="ECO:0000259" key="2">
    <source>
        <dbReference type="PROSITE" id="PS51344"/>
    </source>
</evidence>
<dbReference type="PROSITE" id="PS51344">
    <property type="entry name" value="HTH_TFE_IIE"/>
    <property type="match status" value="1"/>
</dbReference>
<evidence type="ECO:0000313" key="4">
    <source>
        <dbReference type="Proteomes" id="UP000708148"/>
    </source>
</evidence>
<dbReference type="InterPro" id="IPR002853">
    <property type="entry name" value="TFIIE_asu"/>
</dbReference>
<dbReference type="SMART" id="SM00531">
    <property type="entry name" value="TFIIE"/>
    <property type="match status" value="1"/>
</dbReference>
<reference evidence="3" key="1">
    <citation type="submission" date="2020-12" db="EMBL/GenBank/DDBJ databases">
        <authorList>
            <person name="Iha C."/>
        </authorList>
    </citation>
    <scope>NUCLEOTIDE SEQUENCE</scope>
</reference>
<feature type="compositionally biased region" description="Acidic residues" evidence="1">
    <location>
        <begin position="416"/>
        <end position="433"/>
    </location>
</feature>
<organism evidence="3 4">
    <name type="scientific">Ostreobium quekettii</name>
    <dbReference type="NCBI Taxonomy" id="121088"/>
    <lineage>
        <taxon>Eukaryota</taxon>
        <taxon>Viridiplantae</taxon>
        <taxon>Chlorophyta</taxon>
        <taxon>core chlorophytes</taxon>
        <taxon>Ulvophyceae</taxon>
        <taxon>TCBD clade</taxon>
        <taxon>Bryopsidales</taxon>
        <taxon>Ostreobineae</taxon>
        <taxon>Ostreobiaceae</taxon>
        <taxon>Ostreobium</taxon>
    </lineage>
</organism>